<dbReference type="Pfam" id="PF07715">
    <property type="entry name" value="Plug"/>
    <property type="match status" value="1"/>
</dbReference>
<evidence type="ECO:0000259" key="15">
    <source>
        <dbReference type="Pfam" id="PF07715"/>
    </source>
</evidence>
<evidence type="ECO:0000256" key="8">
    <source>
        <dbReference type="ARBA" id="ARBA00023077"/>
    </source>
</evidence>
<keyword evidence="8 12" id="KW-0798">TonB box</keyword>
<organism evidence="16 17">
    <name type="scientific">Desulfoluna spongiiphila</name>
    <dbReference type="NCBI Taxonomy" id="419481"/>
    <lineage>
        <taxon>Bacteria</taxon>
        <taxon>Pseudomonadati</taxon>
        <taxon>Thermodesulfobacteriota</taxon>
        <taxon>Desulfobacteria</taxon>
        <taxon>Desulfobacterales</taxon>
        <taxon>Desulfolunaceae</taxon>
        <taxon>Desulfoluna</taxon>
    </lineage>
</organism>
<dbReference type="RefSeq" id="WP_092212169.1">
    <property type="nucleotide sequence ID" value="NZ_FMUX01000013.1"/>
</dbReference>
<dbReference type="InterPro" id="IPR012910">
    <property type="entry name" value="Plug_dom"/>
</dbReference>
<keyword evidence="17" id="KW-1185">Reference proteome</keyword>
<evidence type="ECO:0000256" key="9">
    <source>
        <dbReference type="ARBA" id="ARBA00023136"/>
    </source>
</evidence>
<keyword evidence="2 11" id="KW-0813">Transport</keyword>
<sequence>MRTRNIPMAFLCCLLVFGNATAYGEKGPEPRALKEVVITAQKQSEDPQSIPISLTLLDAMDTEDREIGVLRDVANYAPSLMMFDLGFSTTSPPSIRGLFADAITLESTMGVYVDGIPMTMGIGINDPILDIERIEVLKGPQGTLYGKNTEAGVLNIITTELSNEPTRKVSVRGGSDNLREASASVGGPLIEDKLFLGVSLHHYEKDGYVKNILTGDEVDDRKNNYGKVNLRLTPTDTLDITLIKSILEYDDGAGSLGNRFQPDREVASDLDGENTSSNDLTSLKVHGDITPDVAIDSVTTHRRFHGEQVQDNDFTSNPMLERHLFLDNVYTKSSQELRLSGTSGALSWLMGLYADIFENEIDETWTGSMPMAILQTIDGDSLGIFGHINYGVTPRLNIIAGLRYDDEKKELDDKNRDLDEKNTYNEVSPKVAVNYDITPDIMGYITVAKGYRSGGFNPYAIAGYPKTYDEETLYSYDIGFKSRLLQRRLTLNVNLYYMDISNMQVTANISTSNPAHTYTSNAAEATSQGAEIEFTALLGRSFTLFGGIGLNETTFDTFEDALGNYSGNENRFAPGYSFNCGLAYRDARGLFAQVDATGYGDMYLDKTNTTKRDAYELVNVKWGYEAQAFDVYLYGRNVFDTTYDTLNFAGVYNIYSPPAEWGARVTVRF</sequence>
<evidence type="ECO:0000256" key="2">
    <source>
        <dbReference type="ARBA" id="ARBA00022448"/>
    </source>
</evidence>
<feature type="domain" description="TonB-dependent receptor-like beta-barrel" evidence="14">
    <location>
        <begin position="253"/>
        <end position="638"/>
    </location>
</feature>
<evidence type="ECO:0000256" key="5">
    <source>
        <dbReference type="ARBA" id="ARBA00022692"/>
    </source>
</evidence>
<keyword evidence="7" id="KW-0406">Ion transport</keyword>
<evidence type="ECO:0000256" key="1">
    <source>
        <dbReference type="ARBA" id="ARBA00004571"/>
    </source>
</evidence>
<keyword evidence="5 11" id="KW-0812">Transmembrane</keyword>
<reference evidence="16 17" key="1">
    <citation type="submission" date="2016-10" db="EMBL/GenBank/DDBJ databases">
        <authorList>
            <person name="de Groot N.N."/>
        </authorList>
    </citation>
    <scope>NUCLEOTIDE SEQUENCE [LARGE SCALE GENOMIC DNA]</scope>
    <source>
        <strain evidence="16 17">AA1</strain>
    </source>
</reference>
<dbReference type="Pfam" id="PF00593">
    <property type="entry name" value="TonB_dep_Rec_b-barrel"/>
    <property type="match status" value="1"/>
</dbReference>
<evidence type="ECO:0000313" key="17">
    <source>
        <dbReference type="Proteomes" id="UP000198870"/>
    </source>
</evidence>
<dbReference type="PANTHER" id="PTHR32552">
    <property type="entry name" value="FERRICHROME IRON RECEPTOR-RELATED"/>
    <property type="match status" value="1"/>
</dbReference>
<comment type="similarity">
    <text evidence="11 12">Belongs to the TonB-dependent receptor family.</text>
</comment>
<dbReference type="Proteomes" id="UP000198870">
    <property type="component" value="Unassembled WGS sequence"/>
</dbReference>
<dbReference type="InterPro" id="IPR036942">
    <property type="entry name" value="Beta-barrel_TonB_sf"/>
</dbReference>
<dbReference type="OrthoDB" id="9763670at2"/>
<dbReference type="STRING" id="419481.SAMN05216233_11326"/>
<dbReference type="Gene3D" id="2.40.170.20">
    <property type="entry name" value="TonB-dependent receptor, beta-barrel domain"/>
    <property type="match status" value="1"/>
</dbReference>
<evidence type="ECO:0000256" key="11">
    <source>
        <dbReference type="PROSITE-ProRule" id="PRU01360"/>
    </source>
</evidence>
<dbReference type="InterPro" id="IPR000531">
    <property type="entry name" value="Beta-barrel_TonB"/>
</dbReference>
<dbReference type="GO" id="GO:0009279">
    <property type="term" value="C:cell outer membrane"/>
    <property type="evidence" value="ECO:0007669"/>
    <property type="project" value="UniProtKB-SubCell"/>
</dbReference>
<dbReference type="PANTHER" id="PTHR32552:SF81">
    <property type="entry name" value="TONB-DEPENDENT OUTER MEMBRANE RECEPTOR"/>
    <property type="match status" value="1"/>
</dbReference>
<evidence type="ECO:0000259" key="14">
    <source>
        <dbReference type="Pfam" id="PF00593"/>
    </source>
</evidence>
<protein>
    <submittedName>
        <fullName evidence="16">Iron complex outermembrane recepter protein</fullName>
    </submittedName>
</protein>
<comment type="subcellular location">
    <subcellularLocation>
        <location evidence="1 11">Cell outer membrane</location>
        <topology evidence="1 11">Multi-pass membrane protein</topology>
    </subcellularLocation>
</comment>
<accession>A0A1G5H935</accession>
<keyword evidence="10 11" id="KW-0998">Cell outer membrane</keyword>
<keyword evidence="6" id="KW-0408">Iron</keyword>
<keyword evidence="4" id="KW-0410">Iron transport</keyword>
<keyword evidence="9 11" id="KW-0472">Membrane</keyword>
<feature type="signal peptide" evidence="13">
    <location>
        <begin position="1"/>
        <end position="22"/>
    </location>
</feature>
<evidence type="ECO:0000256" key="7">
    <source>
        <dbReference type="ARBA" id="ARBA00023065"/>
    </source>
</evidence>
<dbReference type="AlphaFoldDB" id="A0A1G5H935"/>
<name>A0A1G5H935_9BACT</name>
<proteinExistence type="inferred from homology"/>
<feature type="chain" id="PRO_5011545433" evidence="13">
    <location>
        <begin position="23"/>
        <end position="669"/>
    </location>
</feature>
<dbReference type="SUPFAM" id="SSF56935">
    <property type="entry name" value="Porins"/>
    <property type="match status" value="1"/>
</dbReference>
<evidence type="ECO:0000256" key="13">
    <source>
        <dbReference type="SAM" id="SignalP"/>
    </source>
</evidence>
<keyword evidence="3 11" id="KW-1134">Transmembrane beta strand</keyword>
<evidence type="ECO:0000313" key="16">
    <source>
        <dbReference type="EMBL" id="SCY60306.1"/>
    </source>
</evidence>
<evidence type="ECO:0000256" key="4">
    <source>
        <dbReference type="ARBA" id="ARBA00022496"/>
    </source>
</evidence>
<dbReference type="EMBL" id="FMUX01000013">
    <property type="protein sequence ID" value="SCY60306.1"/>
    <property type="molecule type" value="Genomic_DNA"/>
</dbReference>
<dbReference type="PROSITE" id="PS52016">
    <property type="entry name" value="TONB_DEPENDENT_REC_3"/>
    <property type="match status" value="1"/>
</dbReference>
<feature type="domain" description="TonB-dependent receptor plug" evidence="15">
    <location>
        <begin position="47"/>
        <end position="153"/>
    </location>
</feature>
<evidence type="ECO:0000256" key="6">
    <source>
        <dbReference type="ARBA" id="ARBA00023004"/>
    </source>
</evidence>
<gene>
    <name evidence="16" type="ORF">SAMN05216233_11326</name>
</gene>
<evidence type="ECO:0000256" key="10">
    <source>
        <dbReference type="ARBA" id="ARBA00023237"/>
    </source>
</evidence>
<dbReference type="GO" id="GO:0006826">
    <property type="term" value="P:iron ion transport"/>
    <property type="evidence" value="ECO:0007669"/>
    <property type="project" value="UniProtKB-KW"/>
</dbReference>
<evidence type="ECO:0000256" key="3">
    <source>
        <dbReference type="ARBA" id="ARBA00022452"/>
    </source>
</evidence>
<dbReference type="InterPro" id="IPR039426">
    <property type="entry name" value="TonB-dep_rcpt-like"/>
</dbReference>
<evidence type="ECO:0000256" key="12">
    <source>
        <dbReference type="RuleBase" id="RU003357"/>
    </source>
</evidence>
<keyword evidence="13" id="KW-0732">Signal</keyword>